<reference evidence="2 3" key="1">
    <citation type="submission" date="2018-06" db="EMBL/GenBank/DDBJ databases">
        <title>Complete Genome Sequence of Desulfobacter hydrogenophilus (DSM3380).</title>
        <authorList>
            <person name="Marietou A."/>
            <person name="Schreiber L."/>
            <person name="Marshall I."/>
            <person name="Jorgensen B."/>
        </authorList>
    </citation>
    <scope>NUCLEOTIDE SEQUENCE [LARGE SCALE GENOMIC DNA]</scope>
    <source>
        <strain evidence="2 3">DSM 3380</strain>
    </source>
</reference>
<evidence type="ECO:0000313" key="2">
    <source>
        <dbReference type="EMBL" id="RAM03808.1"/>
    </source>
</evidence>
<protein>
    <submittedName>
        <fullName evidence="2">Uncharacterized protein</fullName>
    </submittedName>
</protein>
<dbReference type="AlphaFoldDB" id="A0A328FGV8"/>
<keyword evidence="4" id="KW-1185">Reference proteome</keyword>
<gene>
    <name evidence="2" type="ORF">DO021_01800</name>
    <name evidence="1" type="ORF">EYB58_18760</name>
</gene>
<dbReference type="Proteomes" id="UP000248798">
    <property type="component" value="Unassembled WGS sequence"/>
</dbReference>
<evidence type="ECO:0000313" key="1">
    <source>
        <dbReference type="EMBL" id="QBH14774.1"/>
    </source>
</evidence>
<reference evidence="1 4" key="2">
    <citation type="submission" date="2019-02" db="EMBL/GenBank/DDBJ databases">
        <title>Complete genome sequence of Desulfobacter hydrogenophilus AcRS1.</title>
        <authorList>
            <person name="Marietou A."/>
            <person name="Lund M.B."/>
            <person name="Marshall I.P.G."/>
            <person name="Schreiber L."/>
            <person name="Jorgensen B."/>
        </authorList>
    </citation>
    <scope>NUCLEOTIDE SEQUENCE [LARGE SCALE GENOMIC DNA]</scope>
    <source>
        <strain evidence="1 4">AcRS1</strain>
    </source>
</reference>
<dbReference type="EMBL" id="CP036313">
    <property type="protein sequence ID" value="QBH14774.1"/>
    <property type="molecule type" value="Genomic_DNA"/>
</dbReference>
<evidence type="ECO:0000313" key="4">
    <source>
        <dbReference type="Proteomes" id="UP000293902"/>
    </source>
</evidence>
<sequence>MKKQIRQRRCKNCQNLFKPDPRHLKRQRFCDKPECKIASKKHSQQKWLNKPNNQDYFSGPENVARVQEWRQSNPGYWKRKKLPETPSLTEDTLQEMKTGKSIAAKGFSIDLIQIPLQDLILAKTLVFIGVDTLLNKSALQEIIDATDLETIELTPDILKELTKKKRCQHGQVIFFKGAL</sequence>
<accession>A0A328FGV8</accession>
<dbReference type="RefSeq" id="WP_111953127.1">
    <property type="nucleotide sequence ID" value="NZ_CP036313.1"/>
</dbReference>
<proteinExistence type="predicted"/>
<dbReference type="OrthoDB" id="5421265at2"/>
<name>A0A328FGV8_9BACT</name>
<dbReference type="Proteomes" id="UP000293902">
    <property type="component" value="Chromosome"/>
</dbReference>
<organism evidence="2 3">
    <name type="scientific">Desulfobacter hydrogenophilus</name>
    <dbReference type="NCBI Taxonomy" id="2291"/>
    <lineage>
        <taxon>Bacteria</taxon>
        <taxon>Pseudomonadati</taxon>
        <taxon>Thermodesulfobacteriota</taxon>
        <taxon>Desulfobacteria</taxon>
        <taxon>Desulfobacterales</taxon>
        <taxon>Desulfobacteraceae</taxon>
        <taxon>Desulfobacter</taxon>
    </lineage>
</organism>
<evidence type="ECO:0000313" key="3">
    <source>
        <dbReference type="Proteomes" id="UP000248798"/>
    </source>
</evidence>
<dbReference type="EMBL" id="QLNI01000002">
    <property type="protein sequence ID" value="RAM03808.1"/>
    <property type="molecule type" value="Genomic_DNA"/>
</dbReference>